<accession>A0A7C2PFQ2</accession>
<dbReference type="AlphaFoldDB" id="A0A7C2PFQ2"/>
<dbReference type="EMBL" id="DSOK01000090">
    <property type="protein sequence ID" value="HEN14397.1"/>
    <property type="molecule type" value="Genomic_DNA"/>
</dbReference>
<dbReference type="PANTHER" id="PTHR12697:SF5">
    <property type="entry name" value="DEOXYHYPUSINE HYDROXYLASE"/>
    <property type="match status" value="1"/>
</dbReference>
<dbReference type="InterPro" id="IPR011989">
    <property type="entry name" value="ARM-like"/>
</dbReference>
<evidence type="ECO:0000313" key="1">
    <source>
        <dbReference type="EMBL" id="HEN14397.1"/>
    </source>
</evidence>
<dbReference type="PROSITE" id="PS51257">
    <property type="entry name" value="PROKAR_LIPOPROTEIN"/>
    <property type="match status" value="1"/>
</dbReference>
<dbReference type="Gene3D" id="1.25.10.10">
    <property type="entry name" value="Leucine-rich Repeat Variant"/>
    <property type="match status" value="2"/>
</dbReference>
<dbReference type="InterPro" id="IPR004155">
    <property type="entry name" value="PBS_lyase_HEAT"/>
</dbReference>
<name>A0A7C2PFQ2_9PLAN</name>
<gene>
    <name evidence="1" type="ORF">ENQ76_02870</name>
</gene>
<dbReference type="PANTHER" id="PTHR12697">
    <property type="entry name" value="PBS LYASE HEAT-LIKE PROTEIN"/>
    <property type="match status" value="1"/>
</dbReference>
<sequence>MWWRMTAALLVGLAGGCGGNELSRALADLTSQDYEQRRMGAHALFELRPDRPDVVAALIQAGDDPDSEVRRWACRALGELTSAEDRVVTVLEARLRDPETAVRRAAAFALHKRSPESTAYRTELLAAVTEGDGGVIVALGTLQPRPTWAIPALVKSLQDRRPGLRRLAAECLGQLGAWTPEVRQALDRACQDADDRVRSAASEALARLQLPPENG</sequence>
<organism evidence="1">
    <name type="scientific">Schlesneria paludicola</name>
    <dbReference type="NCBI Taxonomy" id="360056"/>
    <lineage>
        <taxon>Bacteria</taxon>
        <taxon>Pseudomonadati</taxon>
        <taxon>Planctomycetota</taxon>
        <taxon>Planctomycetia</taxon>
        <taxon>Planctomycetales</taxon>
        <taxon>Planctomycetaceae</taxon>
        <taxon>Schlesneria</taxon>
    </lineage>
</organism>
<proteinExistence type="predicted"/>
<reference evidence="1" key="1">
    <citation type="journal article" date="2020" name="mSystems">
        <title>Genome- and Community-Level Interaction Insights into Carbon Utilization and Element Cycling Functions of Hydrothermarchaeota in Hydrothermal Sediment.</title>
        <authorList>
            <person name="Zhou Z."/>
            <person name="Liu Y."/>
            <person name="Xu W."/>
            <person name="Pan J."/>
            <person name="Luo Z.H."/>
            <person name="Li M."/>
        </authorList>
    </citation>
    <scope>NUCLEOTIDE SEQUENCE [LARGE SCALE GENOMIC DNA]</scope>
    <source>
        <strain evidence="1">SpSt-339</strain>
    </source>
</reference>
<dbReference type="Pfam" id="PF13646">
    <property type="entry name" value="HEAT_2"/>
    <property type="match status" value="2"/>
</dbReference>
<comment type="caution">
    <text evidence="1">The sequence shown here is derived from an EMBL/GenBank/DDBJ whole genome shotgun (WGS) entry which is preliminary data.</text>
</comment>
<dbReference type="GO" id="GO:0016491">
    <property type="term" value="F:oxidoreductase activity"/>
    <property type="evidence" value="ECO:0007669"/>
    <property type="project" value="TreeGrafter"/>
</dbReference>
<evidence type="ECO:0008006" key="2">
    <source>
        <dbReference type="Google" id="ProtNLM"/>
    </source>
</evidence>
<dbReference type="InterPro" id="IPR016024">
    <property type="entry name" value="ARM-type_fold"/>
</dbReference>
<protein>
    <recommendedName>
        <fullName evidence="2">HEAT repeat domain-containing protein</fullName>
    </recommendedName>
</protein>
<dbReference type="SUPFAM" id="SSF48371">
    <property type="entry name" value="ARM repeat"/>
    <property type="match status" value="1"/>
</dbReference>
<dbReference type="SMART" id="SM00567">
    <property type="entry name" value="EZ_HEAT"/>
    <property type="match status" value="4"/>
</dbReference>